<dbReference type="Proteomes" id="UP000307657">
    <property type="component" value="Unassembled WGS sequence"/>
</dbReference>
<feature type="transmembrane region" description="Helical" evidence="4">
    <location>
        <begin position="191"/>
        <end position="211"/>
    </location>
</feature>
<feature type="transmembrane region" description="Helical" evidence="4">
    <location>
        <begin position="217"/>
        <end position="238"/>
    </location>
</feature>
<dbReference type="OrthoDB" id="9779074at2"/>
<dbReference type="Pfam" id="PF12833">
    <property type="entry name" value="HTH_18"/>
    <property type="match status" value="1"/>
</dbReference>
<sequence>MNLDWIIVLGIFCIGQCAFLSIIYFIKDDKKSITSYLLITLLLIFAFDLTHDLFVYSRLMLQYPFLVGWASLFTYLKGPVIYFLIKSSTKSNFKFHWYDGLHLVVFFIKNIENIFNEISRDVVYKLNFLNEYYYALDNNLQIPANATVSLNDLWLIHPVLYLIVSIIYLFRKEKNYNEVKSKRLFWIRFFIIYYSVIYFINISFFVLSSYFHFVSKIYWAFSSLQFCMLIIIISYANLSPQFYNSLLPKKKAYKNSSLNTKECLKIMEVLDVYIMKNETYLIKRLSLSEVSKLVNIPVHHISQAINKCKSLNFQDYINEFRIEKAKQLIATDFSNEYTFSALSIEIGFNSISTFNRAFKKFTKQTPKQYLNSIRN</sequence>
<protein>
    <submittedName>
        <fullName evidence="6">Helix-turn-helix transcriptional regulator</fullName>
    </submittedName>
</protein>
<dbReference type="InterPro" id="IPR018062">
    <property type="entry name" value="HTH_AraC-typ_CS"/>
</dbReference>
<proteinExistence type="predicted"/>
<dbReference type="AlphaFoldDB" id="A0A4U0F087"/>
<dbReference type="InterPro" id="IPR009057">
    <property type="entry name" value="Homeodomain-like_sf"/>
</dbReference>
<accession>A0A4U0F087</accession>
<feature type="transmembrane region" description="Helical" evidence="4">
    <location>
        <begin position="63"/>
        <end position="85"/>
    </location>
</feature>
<keyword evidence="3" id="KW-0804">Transcription</keyword>
<keyword evidence="4" id="KW-0472">Membrane</keyword>
<dbReference type="GO" id="GO:0003700">
    <property type="term" value="F:DNA-binding transcription factor activity"/>
    <property type="evidence" value="ECO:0007669"/>
    <property type="project" value="InterPro"/>
</dbReference>
<gene>
    <name evidence="6" type="ORF">E5167_00435</name>
</gene>
<keyword evidence="1" id="KW-0805">Transcription regulation</keyword>
<evidence type="ECO:0000256" key="4">
    <source>
        <dbReference type="SAM" id="Phobius"/>
    </source>
</evidence>
<reference evidence="6 7" key="1">
    <citation type="submission" date="2019-04" db="EMBL/GenBank/DDBJ databases">
        <title>Lacinutrix sp. nov., isolated from marine water.</title>
        <authorList>
            <person name="Kim W."/>
        </authorList>
    </citation>
    <scope>NUCLEOTIDE SEQUENCE [LARGE SCALE GENOMIC DNA]</scope>
    <source>
        <strain evidence="6 7">CAU 1491</strain>
    </source>
</reference>
<evidence type="ECO:0000313" key="7">
    <source>
        <dbReference type="Proteomes" id="UP000307657"/>
    </source>
</evidence>
<comment type="caution">
    <text evidence="6">The sequence shown here is derived from an EMBL/GenBank/DDBJ whole genome shotgun (WGS) entry which is preliminary data.</text>
</comment>
<feature type="transmembrane region" description="Helical" evidence="4">
    <location>
        <begin position="6"/>
        <end position="26"/>
    </location>
</feature>
<evidence type="ECO:0000256" key="1">
    <source>
        <dbReference type="ARBA" id="ARBA00023015"/>
    </source>
</evidence>
<evidence type="ECO:0000259" key="5">
    <source>
        <dbReference type="PROSITE" id="PS01124"/>
    </source>
</evidence>
<dbReference type="InterPro" id="IPR018060">
    <property type="entry name" value="HTH_AraC"/>
</dbReference>
<dbReference type="RefSeq" id="WP_136839907.1">
    <property type="nucleotide sequence ID" value="NZ_SUPL01000001.1"/>
</dbReference>
<evidence type="ECO:0000313" key="6">
    <source>
        <dbReference type="EMBL" id="TJY37753.1"/>
    </source>
</evidence>
<keyword evidence="7" id="KW-1185">Reference proteome</keyword>
<dbReference type="GO" id="GO:0043565">
    <property type="term" value="F:sequence-specific DNA binding"/>
    <property type="evidence" value="ECO:0007669"/>
    <property type="project" value="InterPro"/>
</dbReference>
<evidence type="ECO:0000256" key="3">
    <source>
        <dbReference type="ARBA" id="ARBA00023163"/>
    </source>
</evidence>
<dbReference type="SUPFAM" id="SSF46689">
    <property type="entry name" value="Homeodomain-like"/>
    <property type="match status" value="1"/>
</dbReference>
<dbReference type="EMBL" id="SUPL01000001">
    <property type="protein sequence ID" value="TJY37753.1"/>
    <property type="molecule type" value="Genomic_DNA"/>
</dbReference>
<dbReference type="SMART" id="SM00342">
    <property type="entry name" value="HTH_ARAC"/>
    <property type="match status" value="1"/>
</dbReference>
<feature type="transmembrane region" description="Helical" evidence="4">
    <location>
        <begin position="153"/>
        <end position="170"/>
    </location>
</feature>
<dbReference type="PROSITE" id="PS01124">
    <property type="entry name" value="HTH_ARAC_FAMILY_2"/>
    <property type="match status" value="1"/>
</dbReference>
<dbReference type="PANTHER" id="PTHR43280:SF29">
    <property type="entry name" value="ARAC-FAMILY TRANSCRIPTIONAL REGULATOR"/>
    <property type="match status" value="1"/>
</dbReference>
<evidence type="ECO:0000256" key="2">
    <source>
        <dbReference type="ARBA" id="ARBA00023125"/>
    </source>
</evidence>
<feature type="domain" description="HTH araC/xylS-type" evidence="5">
    <location>
        <begin position="264"/>
        <end position="372"/>
    </location>
</feature>
<dbReference type="PANTHER" id="PTHR43280">
    <property type="entry name" value="ARAC-FAMILY TRANSCRIPTIONAL REGULATOR"/>
    <property type="match status" value="1"/>
</dbReference>
<name>A0A4U0F087_9FLAO</name>
<keyword evidence="2" id="KW-0238">DNA-binding</keyword>
<dbReference type="PROSITE" id="PS00041">
    <property type="entry name" value="HTH_ARAC_FAMILY_1"/>
    <property type="match status" value="1"/>
</dbReference>
<dbReference type="Gene3D" id="1.10.10.60">
    <property type="entry name" value="Homeodomain-like"/>
    <property type="match status" value="2"/>
</dbReference>
<keyword evidence="4" id="KW-1133">Transmembrane helix</keyword>
<organism evidence="6 7">
    <name type="scientific">Pontimicrobium aquaticum</name>
    <dbReference type="NCBI Taxonomy" id="2565367"/>
    <lineage>
        <taxon>Bacteria</taxon>
        <taxon>Pseudomonadati</taxon>
        <taxon>Bacteroidota</taxon>
        <taxon>Flavobacteriia</taxon>
        <taxon>Flavobacteriales</taxon>
        <taxon>Flavobacteriaceae</taxon>
        <taxon>Pontimicrobium</taxon>
    </lineage>
</organism>
<keyword evidence="4" id="KW-0812">Transmembrane</keyword>
<feature type="transmembrane region" description="Helical" evidence="4">
    <location>
        <begin position="33"/>
        <end position="51"/>
    </location>
</feature>